<feature type="region of interest" description="Disordered" evidence="1">
    <location>
        <begin position="71"/>
        <end position="138"/>
    </location>
</feature>
<dbReference type="AlphaFoldDB" id="A0A418VUY6"/>
<protein>
    <submittedName>
        <fullName evidence="2">Uncharacterized protein</fullName>
    </submittedName>
</protein>
<evidence type="ECO:0000256" key="1">
    <source>
        <dbReference type="SAM" id="MobiDB-lite"/>
    </source>
</evidence>
<feature type="compositionally biased region" description="Polar residues" evidence="1">
    <location>
        <begin position="225"/>
        <end position="250"/>
    </location>
</feature>
<reference evidence="2 3" key="1">
    <citation type="submission" date="2018-09" db="EMBL/GenBank/DDBJ databases">
        <authorList>
            <person name="Zhu H."/>
        </authorList>
    </citation>
    <scope>NUCLEOTIDE SEQUENCE [LARGE SCALE GENOMIC DNA]</scope>
    <source>
        <strain evidence="2 3">K2W22B-5</strain>
    </source>
</reference>
<dbReference type="EMBL" id="QYUL01000002">
    <property type="protein sequence ID" value="RJF80955.1"/>
    <property type="molecule type" value="Genomic_DNA"/>
</dbReference>
<proteinExistence type="predicted"/>
<dbReference type="Proteomes" id="UP000283458">
    <property type="component" value="Unassembled WGS sequence"/>
</dbReference>
<feature type="region of interest" description="Disordered" evidence="1">
    <location>
        <begin position="224"/>
        <end position="273"/>
    </location>
</feature>
<sequence>MVAAEKAGRGGDRALGHLTPGELVVPLSCQTHELMALFARIAHQRGLNPNRFIVGSEEASRNPKTGLQEFLERDSGGVGDTGGRSGGGHGGGHDGDGASAGGDAGDGGVSVSRTSTPMSQDQLAERGVTSVTGSDKAEGFTPGALGVLGFNLGSRPNSEGMLGLDGPVADQPATRTVVGWSPTAALASGVGLATGLPVGFVADQFGLIDPRSYSEVADLGGVGSIRSSGQSLADQSVAGSSRGTGQAQASDQEDDPAASQRLRRRGLLTRRTA</sequence>
<gene>
    <name evidence="2" type="ORF">D3877_12030</name>
</gene>
<feature type="compositionally biased region" description="Gly residues" evidence="1">
    <location>
        <begin position="76"/>
        <end position="90"/>
    </location>
</feature>
<name>A0A418VUY6_9PROT</name>
<feature type="compositionally biased region" description="Basic residues" evidence="1">
    <location>
        <begin position="261"/>
        <end position="273"/>
    </location>
</feature>
<keyword evidence="3" id="KW-1185">Reference proteome</keyword>
<evidence type="ECO:0000313" key="2">
    <source>
        <dbReference type="EMBL" id="RJF80955.1"/>
    </source>
</evidence>
<accession>A0A418VUY6</accession>
<comment type="caution">
    <text evidence="2">The sequence shown here is derived from an EMBL/GenBank/DDBJ whole genome shotgun (WGS) entry which is preliminary data.</text>
</comment>
<feature type="compositionally biased region" description="Gly residues" evidence="1">
    <location>
        <begin position="98"/>
        <end position="108"/>
    </location>
</feature>
<organism evidence="2 3">
    <name type="scientific">Azospirillum cavernae</name>
    <dbReference type="NCBI Taxonomy" id="2320860"/>
    <lineage>
        <taxon>Bacteria</taxon>
        <taxon>Pseudomonadati</taxon>
        <taxon>Pseudomonadota</taxon>
        <taxon>Alphaproteobacteria</taxon>
        <taxon>Rhodospirillales</taxon>
        <taxon>Azospirillaceae</taxon>
        <taxon>Azospirillum</taxon>
    </lineage>
</organism>
<evidence type="ECO:0000313" key="3">
    <source>
        <dbReference type="Proteomes" id="UP000283458"/>
    </source>
</evidence>